<dbReference type="Pfam" id="PF00476">
    <property type="entry name" value="DNA_pol_A"/>
    <property type="match status" value="1"/>
</dbReference>
<dbReference type="SUPFAM" id="SSF56672">
    <property type="entry name" value="DNA/RNA polymerases"/>
    <property type="match status" value="1"/>
</dbReference>
<dbReference type="Gene3D" id="1.10.150.20">
    <property type="entry name" value="5' to 3' exonuclease, C-terminal subdomain"/>
    <property type="match status" value="1"/>
</dbReference>
<dbReference type="InterPro" id="IPR043502">
    <property type="entry name" value="DNA/RNA_pol_sf"/>
</dbReference>
<dbReference type="Gene3D" id="1.20.1060.10">
    <property type="entry name" value="Taq DNA Polymerase, Chain T, domain 4"/>
    <property type="match status" value="1"/>
</dbReference>
<keyword evidence="5" id="KW-0067">ATP-binding</keyword>
<dbReference type="Gene3D" id="3.30.420.10">
    <property type="entry name" value="Ribonuclease H-like superfamily/Ribonuclease H"/>
    <property type="match status" value="1"/>
</dbReference>
<dbReference type="PRINTS" id="PR00868">
    <property type="entry name" value="DNAPOLI"/>
</dbReference>
<keyword evidence="4" id="KW-0547">Nucleotide-binding</keyword>
<name>A0ABM5KKC4_DIAVI</name>
<dbReference type="PANTHER" id="PTHR10133">
    <property type="entry name" value="DNA POLYMERASE I"/>
    <property type="match status" value="1"/>
</dbReference>
<protein>
    <recommendedName>
        <fullName evidence="1">DNA-directed DNA polymerase</fullName>
        <ecNumber evidence="1">2.7.7.7</ecNumber>
    </recommendedName>
</protein>
<dbReference type="InterPro" id="IPR001098">
    <property type="entry name" value="DNA-dir_DNA_pol_A_palm_dom"/>
</dbReference>
<evidence type="ECO:0000259" key="9">
    <source>
        <dbReference type="PROSITE" id="PS51192"/>
    </source>
</evidence>
<dbReference type="SUPFAM" id="SSF46785">
    <property type="entry name" value="Winged helix' DNA-binding domain"/>
    <property type="match status" value="1"/>
</dbReference>
<evidence type="ECO:0000256" key="6">
    <source>
        <dbReference type="ARBA" id="ARBA00022932"/>
    </source>
</evidence>
<dbReference type="InterPro" id="IPR002298">
    <property type="entry name" value="DNA_polymerase_A"/>
</dbReference>
<dbReference type="InterPro" id="IPR011545">
    <property type="entry name" value="DEAD/DEAH_box_helicase_dom"/>
</dbReference>
<dbReference type="SUPFAM" id="SSF52540">
    <property type="entry name" value="P-loop containing nucleoside triphosphate hydrolases"/>
    <property type="match status" value="1"/>
</dbReference>
<reference evidence="11" key="1">
    <citation type="submission" date="2025-05" db="UniProtKB">
        <authorList>
            <consortium name="EnsemblMetazoa"/>
        </authorList>
    </citation>
    <scope>IDENTIFICATION</scope>
</reference>
<sequence>MNDLFMNDTFEDITFTQNIFTRKSVPHLYTNSSNEEHVSQSPKFNKNEENGILFDDSVFLSQLSFTSEEDSTEKNIPEPVSLQEIIKESQNCLSEIVYEEKEVSGTQICSSKKALCDKYSTEISQSSNSAILLKNNLDLTQLSSWGLPKAVLEKYESRNLRTMFSWQVDCLANEDVLNGKNLVYSAPTSAGKTLVAEILAIKTILERKKKVIFILPFVSIVREKMFYFQDLLETSGIRVDGFMGSYNPPGGFKAVQFAICTIEKANSLINRLLQEENLDSIGAVLIDEIHLLGDPSRGYLLELLLTKLGYISKKDDLKIQIIGMSATLPNLPQIAKWLGAELYTTDFRPVPLNEQAHVCGEIYNPMMNLVRTLSPLPELKTDSDNILQLCLETIKESCSVLIFCPTKNWCENLAQQIATGFYKIGSSKSTWGDLLRTQLDTSLIMELLEQLKYCPVGLDVILQKTVSFGVAFHHAGLTMEERDIIEGAFRNSVLRVLVATSTLSSGVNLPARRVIIRTPMFHGKPLDSLVYRQMIGRAGRMGKDSVGESFLICQKNDYKIAKDLMSADLSPVRSCLESAGKLKRAILEVIASGVASTPEDIQLFTESTLLAVEDEGTQELSNPIDQAVEFLQMNEFIRLQQEEDGRQRYVASSLGKACLSSSMAPDDGLSLFMELEKARQCIVLETELHLIYLVTPYSACYSWENIDWMLYLTIWEKLPANMKKVGELVGIRESYIVNATRGKILTNTGKLYHQFLVHKRFFVALALQDLVNEKPLSWVCQKFSCNRGMLQSLQQSSSSFAGMVTSFSKQLGWNSIELLLAQFQERMQFGVSRDLIDLMHLPVLNGKMARALYNAGIESVIQLANSEISAIENILHRVAPFESEKEREGESEYEKRQRNKYKNVWIAGREGLTERQAAEIFVRDARKYLKIELGLVDAQWEDIKDEEEEVEENHQSDDCTVVKEEVVMDYETNAAQTEEMRQNSSTEVKKEVIMNYETNTAQTEEMGQNNDIIIKEDVNHDIIDKEEEVPTNENVFSDDILSDTLSISDDSSISNADSTIIEDIEENKGCLEENIDFIKETSNRLSEKFQNISLNSPKRNFENKFFKNKDIDNDRGKNFKNRTDLNEKSFKNEEIVVNRKEVENLRENNEAEATYKVEGETKTKLHSAAKPRSKVETETNVEMEIETATTTKLPSAISTDTVHTDKKNSPGIEFSTPFTHKPQALVTNAHNTEVDCFLQEISLSDFSETLSENSSGTHGSKTSISASDVTNVILERPASDDMNLPASDINDVILETPVSDDMSLSSSSGMHDLSVSLKKNQSDQSLFDDESFTLQLSEQDLSEDEPLDKSSKSDPKQTNPLQQDECAYQNGLGEVLESDDEDIFGKSIEEEILLSAKRKHDSGEYGRGSKKLKTKSVNILRKDTVRDKDTKPSYVTHELKKEDTADLSKLKILDVCQELTGLENFIAELKEKDCFSFSIACSRMTENKPVIGMNVMKPEGSVDQKPAFFSGSRKLEGFSFCWDDITHYLSLENIKLHSKIIKLLKQIFDKTSTTVCMVDSKEQIKLLKKSCGVNFGCQVEDPKIADWILDPEGREKSLKALTTKYSPEMVELLHLSKGCKGVGSIGLDLYSSVPAKDRSSLESIITWNVNITLKNDLLIDNLKYLDAYDLETNIIPCLAKIELDGMRVNKNALTCLLNSIKGQISDTEKKAYALAGRKFNFNSSADVAKVLGMFRGKKTSTRKQVLEKNQHPISDLVLQWRKLHSVLTKTIYPLIPVVQDDRIHGRYITHTVTGRITMHEPNLQNIPKDFQMVNPLTKENVDISCRKAFDASVDYMLLSADYCQLELRLLTHFSQDQLLCKIMREPGDVFRTVAAKWNRITEEEVTESTRQHAKHICYGIIYGMGNRTLAEQLNMDEDDAAEFMETFRNTYPGINTFIHNTIENCKAAGYVETINGRRRFLPNINESNSTKRGHAERQAVNTTIQGSAADIVKKAMIKIEHDLQQMFHKAKNKPKMVLHLHDELIYEVPTKYLRKVAKVVKKNMENSVELSVPFPVKLKSGLCWGDMSEIVL</sequence>
<evidence type="ECO:0000256" key="5">
    <source>
        <dbReference type="ARBA" id="ARBA00022840"/>
    </source>
</evidence>
<dbReference type="InterPro" id="IPR027417">
    <property type="entry name" value="P-loop_NTPase"/>
</dbReference>
<dbReference type="InterPro" id="IPR036388">
    <property type="entry name" value="WH-like_DNA-bd_sf"/>
</dbReference>
<evidence type="ECO:0000256" key="7">
    <source>
        <dbReference type="ARBA" id="ARBA00049244"/>
    </source>
</evidence>
<dbReference type="InterPro" id="IPR057220">
    <property type="entry name" value="DUF7898"/>
</dbReference>
<feature type="region of interest" description="Disordered" evidence="8">
    <location>
        <begin position="1337"/>
        <end position="1362"/>
    </location>
</feature>
<dbReference type="Gene3D" id="1.10.3380.20">
    <property type="match status" value="1"/>
</dbReference>
<dbReference type="InterPro" id="IPR036397">
    <property type="entry name" value="RNaseH_sf"/>
</dbReference>
<dbReference type="EC" id="2.7.7.7" evidence="1"/>
<dbReference type="PROSITE" id="PS51192">
    <property type="entry name" value="HELICASE_ATP_BIND_1"/>
    <property type="match status" value="1"/>
</dbReference>
<keyword evidence="2" id="KW-0808">Transferase</keyword>
<dbReference type="Gene3D" id="3.40.50.300">
    <property type="entry name" value="P-loop containing nucleotide triphosphate hydrolases"/>
    <property type="match status" value="2"/>
</dbReference>
<dbReference type="SMART" id="SM00487">
    <property type="entry name" value="DEXDc"/>
    <property type="match status" value="1"/>
</dbReference>
<dbReference type="GeneID" id="126887281"/>
<dbReference type="InterPro" id="IPR036390">
    <property type="entry name" value="WH_DNA-bd_sf"/>
</dbReference>
<feature type="region of interest" description="Disordered" evidence="8">
    <location>
        <begin position="1160"/>
        <end position="1181"/>
    </location>
</feature>
<feature type="domain" description="Helicase C-terminal" evidence="10">
    <location>
        <begin position="385"/>
        <end position="590"/>
    </location>
</feature>
<dbReference type="InterPro" id="IPR048960">
    <property type="entry name" value="POLQ-like_helical"/>
</dbReference>
<dbReference type="Gene3D" id="1.10.10.10">
    <property type="entry name" value="Winged helix-like DNA-binding domain superfamily/Winged helix DNA-binding domain"/>
    <property type="match status" value="1"/>
</dbReference>
<feature type="domain" description="Helicase ATP-binding" evidence="9">
    <location>
        <begin position="173"/>
        <end position="346"/>
    </location>
</feature>
<dbReference type="RefSeq" id="XP_050510649.1">
    <property type="nucleotide sequence ID" value="XM_050654692.1"/>
</dbReference>
<dbReference type="SMART" id="SM00490">
    <property type="entry name" value="HELICc"/>
    <property type="match status" value="1"/>
</dbReference>
<dbReference type="Pfam" id="PF00270">
    <property type="entry name" value="DEAD"/>
    <property type="match status" value="1"/>
</dbReference>
<dbReference type="PROSITE" id="PS00447">
    <property type="entry name" value="DNA_POLYMERASE_A"/>
    <property type="match status" value="1"/>
</dbReference>
<evidence type="ECO:0000256" key="4">
    <source>
        <dbReference type="ARBA" id="ARBA00022741"/>
    </source>
</evidence>
<dbReference type="Pfam" id="PF00271">
    <property type="entry name" value="Helicase_C"/>
    <property type="match status" value="1"/>
</dbReference>
<evidence type="ECO:0000256" key="8">
    <source>
        <dbReference type="SAM" id="MobiDB-lite"/>
    </source>
</evidence>
<organism evidence="11 12">
    <name type="scientific">Diabrotica virgifera virgifera</name>
    <name type="common">western corn rootworm</name>
    <dbReference type="NCBI Taxonomy" id="50390"/>
    <lineage>
        <taxon>Eukaryota</taxon>
        <taxon>Metazoa</taxon>
        <taxon>Ecdysozoa</taxon>
        <taxon>Arthropoda</taxon>
        <taxon>Hexapoda</taxon>
        <taxon>Insecta</taxon>
        <taxon>Pterygota</taxon>
        <taxon>Neoptera</taxon>
        <taxon>Endopterygota</taxon>
        <taxon>Coleoptera</taxon>
        <taxon>Polyphaga</taxon>
        <taxon>Cucujiformia</taxon>
        <taxon>Chrysomeloidea</taxon>
        <taxon>Chrysomelidae</taxon>
        <taxon>Galerucinae</taxon>
        <taxon>Diabroticina</taxon>
        <taxon>Diabroticites</taxon>
        <taxon>Diabrotica</taxon>
    </lineage>
</organism>
<keyword evidence="12" id="KW-1185">Reference proteome</keyword>
<accession>A0ABM5KKC4</accession>
<keyword evidence="3" id="KW-0548">Nucleotidyltransferase</keyword>
<dbReference type="PROSITE" id="PS51194">
    <property type="entry name" value="HELICASE_CTER"/>
    <property type="match status" value="1"/>
</dbReference>
<evidence type="ECO:0000256" key="1">
    <source>
        <dbReference type="ARBA" id="ARBA00012417"/>
    </source>
</evidence>
<keyword evidence="6" id="KW-0239">DNA-directed DNA polymerase</keyword>
<evidence type="ECO:0000313" key="11">
    <source>
        <dbReference type="EnsemblMetazoa" id="XP_050510649.1"/>
    </source>
</evidence>
<dbReference type="Pfam" id="PF20470">
    <property type="entry name" value="HTH_61"/>
    <property type="match status" value="1"/>
</dbReference>
<dbReference type="Gene3D" id="3.30.70.370">
    <property type="match status" value="1"/>
</dbReference>
<evidence type="ECO:0000256" key="3">
    <source>
        <dbReference type="ARBA" id="ARBA00022695"/>
    </source>
</evidence>
<comment type="catalytic activity">
    <reaction evidence="7">
        <text>DNA(n) + a 2'-deoxyribonucleoside 5'-triphosphate = DNA(n+1) + diphosphate</text>
        <dbReference type="Rhea" id="RHEA:22508"/>
        <dbReference type="Rhea" id="RHEA-COMP:17339"/>
        <dbReference type="Rhea" id="RHEA-COMP:17340"/>
        <dbReference type="ChEBI" id="CHEBI:33019"/>
        <dbReference type="ChEBI" id="CHEBI:61560"/>
        <dbReference type="ChEBI" id="CHEBI:173112"/>
        <dbReference type="EC" id="2.7.7.7"/>
    </reaction>
</comment>
<dbReference type="InterPro" id="IPR014001">
    <property type="entry name" value="Helicase_ATP-bd"/>
</dbReference>
<evidence type="ECO:0000313" key="12">
    <source>
        <dbReference type="Proteomes" id="UP001652700"/>
    </source>
</evidence>
<dbReference type="Proteomes" id="UP001652700">
    <property type="component" value="Unplaced"/>
</dbReference>
<dbReference type="InterPro" id="IPR012337">
    <property type="entry name" value="RNaseH-like_sf"/>
</dbReference>
<evidence type="ECO:0000256" key="2">
    <source>
        <dbReference type="ARBA" id="ARBA00022679"/>
    </source>
</evidence>
<proteinExistence type="predicted"/>
<dbReference type="SUPFAM" id="SSF53098">
    <property type="entry name" value="Ribonuclease H-like"/>
    <property type="match status" value="1"/>
</dbReference>
<dbReference type="CDD" id="cd18795">
    <property type="entry name" value="SF2_C_Ski2"/>
    <property type="match status" value="1"/>
</dbReference>
<dbReference type="PANTHER" id="PTHR10133:SF62">
    <property type="entry name" value="DNA POLYMERASE THETA"/>
    <property type="match status" value="1"/>
</dbReference>
<dbReference type="CDD" id="cd18026">
    <property type="entry name" value="DEXHc_POLQ-like"/>
    <property type="match status" value="1"/>
</dbReference>
<dbReference type="Pfam" id="PF21099">
    <property type="entry name" value="POLQ_helical"/>
    <property type="match status" value="1"/>
</dbReference>
<dbReference type="CDD" id="cd08638">
    <property type="entry name" value="DNA_pol_A_theta"/>
    <property type="match status" value="1"/>
</dbReference>
<dbReference type="EnsemblMetazoa" id="XM_050654692.1">
    <property type="protein sequence ID" value="XP_050510649.1"/>
    <property type="gene ID" value="LOC126887281"/>
</dbReference>
<dbReference type="SUPFAM" id="SSF158702">
    <property type="entry name" value="Sec63 N-terminal domain-like"/>
    <property type="match status" value="1"/>
</dbReference>
<evidence type="ECO:0000259" key="10">
    <source>
        <dbReference type="PROSITE" id="PS51194"/>
    </source>
</evidence>
<dbReference type="Pfam" id="PF25453">
    <property type="entry name" value="DUF7898"/>
    <property type="match status" value="1"/>
</dbReference>
<dbReference type="InterPro" id="IPR046931">
    <property type="entry name" value="HTH_61"/>
</dbReference>
<dbReference type="InterPro" id="IPR001650">
    <property type="entry name" value="Helicase_C-like"/>
</dbReference>
<dbReference type="InterPro" id="IPR019760">
    <property type="entry name" value="DNA-dir_DNA_pol_A_CS"/>
</dbReference>
<dbReference type="SMART" id="SM00482">
    <property type="entry name" value="POLAc"/>
    <property type="match status" value="1"/>
</dbReference>